<accession>A0A6J4RWN6</accession>
<gene>
    <name evidence="2" type="ORF">AVDCRST_MAG17-39</name>
</gene>
<sequence>GPAPRTSLSRDRPLPGRGQADPPARGVSQPAVRLRQPGRARLLLDRGRGRDSARRLARGTAGRLHARGPAPRAARHAARASGLRL</sequence>
<proteinExistence type="predicted"/>
<protein>
    <submittedName>
        <fullName evidence="2">Uncharacterized protein</fullName>
    </submittedName>
</protein>
<dbReference type="AlphaFoldDB" id="A0A6J4RWN6"/>
<evidence type="ECO:0000313" key="2">
    <source>
        <dbReference type="EMBL" id="CAA9479024.1"/>
    </source>
</evidence>
<dbReference type="EMBL" id="CADCVV010000002">
    <property type="protein sequence ID" value="CAA9479024.1"/>
    <property type="molecule type" value="Genomic_DNA"/>
</dbReference>
<feature type="non-terminal residue" evidence="2">
    <location>
        <position position="85"/>
    </location>
</feature>
<feature type="non-terminal residue" evidence="2">
    <location>
        <position position="1"/>
    </location>
</feature>
<feature type="region of interest" description="Disordered" evidence="1">
    <location>
        <begin position="1"/>
        <end position="85"/>
    </location>
</feature>
<feature type="compositionally biased region" description="Basic and acidic residues" evidence="1">
    <location>
        <begin position="42"/>
        <end position="54"/>
    </location>
</feature>
<name>A0A6J4RWN6_9ACTN</name>
<reference evidence="2" key="1">
    <citation type="submission" date="2020-02" db="EMBL/GenBank/DDBJ databases">
        <authorList>
            <person name="Meier V. D."/>
        </authorList>
    </citation>
    <scope>NUCLEOTIDE SEQUENCE</scope>
    <source>
        <strain evidence="2">AVDCRST_MAG17</strain>
    </source>
</reference>
<feature type="compositionally biased region" description="Low complexity" evidence="1">
    <location>
        <begin position="58"/>
        <end position="72"/>
    </location>
</feature>
<evidence type="ECO:0000256" key="1">
    <source>
        <dbReference type="SAM" id="MobiDB-lite"/>
    </source>
</evidence>
<organism evidence="2">
    <name type="scientific">uncultured Solirubrobacterales bacterium</name>
    <dbReference type="NCBI Taxonomy" id="768556"/>
    <lineage>
        <taxon>Bacteria</taxon>
        <taxon>Bacillati</taxon>
        <taxon>Actinomycetota</taxon>
        <taxon>Thermoleophilia</taxon>
        <taxon>Solirubrobacterales</taxon>
        <taxon>environmental samples</taxon>
    </lineage>
</organism>